<evidence type="ECO:0000313" key="3">
    <source>
        <dbReference type="Proteomes" id="UP000507470"/>
    </source>
</evidence>
<organism evidence="2 3">
    <name type="scientific">Mytilus coruscus</name>
    <name type="common">Sea mussel</name>
    <dbReference type="NCBI Taxonomy" id="42192"/>
    <lineage>
        <taxon>Eukaryota</taxon>
        <taxon>Metazoa</taxon>
        <taxon>Spiralia</taxon>
        <taxon>Lophotrochozoa</taxon>
        <taxon>Mollusca</taxon>
        <taxon>Bivalvia</taxon>
        <taxon>Autobranchia</taxon>
        <taxon>Pteriomorphia</taxon>
        <taxon>Mytilida</taxon>
        <taxon>Mytiloidea</taxon>
        <taxon>Mytilidae</taxon>
        <taxon>Mytilinae</taxon>
        <taxon>Mytilus</taxon>
    </lineage>
</organism>
<evidence type="ECO:0008006" key="4">
    <source>
        <dbReference type="Google" id="ProtNLM"/>
    </source>
</evidence>
<dbReference type="Proteomes" id="UP000507470">
    <property type="component" value="Unassembled WGS sequence"/>
</dbReference>
<evidence type="ECO:0000313" key="2">
    <source>
        <dbReference type="EMBL" id="CAC5394986.1"/>
    </source>
</evidence>
<dbReference type="AlphaFoldDB" id="A0A6J8CHK1"/>
<protein>
    <recommendedName>
        <fullName evidence="4">MACPF domain-containing protein</fullName>
    </recommendedName>
</protein>
<feature type="region of interest" description="Disordered" evidence="1">
    <location>
        <begin position="210"/>
        <end position="235"/>
    </location>
</feature>
<evidence type="ECO:0000256" key="1">
    <source>
        <dbReference type="SAM" id="MobiDB-lite"/>
    </source>
</evidence>
<sequence length="549" mass="62311">MDLNYKSKAAWNASLTIENIKTGIRACEIHPFNPLAIPDYAYLPSEPSQNMDQNTTVIKTAEAATQTSSASGSSFQVADLETMTASGDPTVLSLDRRPLSAFTVDILVVVDIPGICSEKFQQAEVDHRNIYYNSLVWRANKGNKNGLDRTYWRHIFEKNPKLTSVSQIKFLGTRDFLSIQGQCRFNWEKEALKKLLCEEINKSHPMTYEDWNKREKNDQNRYDDMKGSAEQTHSQTKSNLLKSADWISSSKNIDLNKTLDTILPKSTFRISNVLRQQLDEIAVFKNASAGMAVRGILVNNSNIKNTNAVIDIVGDVCMMAPQMQQSENSLHFFTRQKHDEYHDSMKIFAARGKVSFEAGDFLGLGLSNLYITEKDDKSSLHTEEVFHSRVHSAFIPMIAIKLKLENFTFVPNALKSLKDIEKKYLERKEFDEIHFLFGQFFKNYGSHINVGILHFGGIYEWTAAKYESEHKSKEKFSVDIVNDVFDAYFSGSKLLYNKYVGGRISGDELKKETNFTGHYDDSEFSKVFCSVSQYGGPLKQGIFMNGKVG</sequence>
<proteinExistence type="predicted"/>
<dbReference type="OrthoDB" id="10066929at2759"/>
<accession>A0A6J8CHK1</accession>
<dbReference type="EMBL" id="CACVKT020005427">
    <property type="protein sequence ID" value="CAC5394986.1"/>
    <property type="molecule type" value="Genomic_DNA"/>
</dbReference>
<keyword evidence="3" id="KW-1185">Reference proteome</keyword>
<reference evidence="2 3" key="1">
    <citation type="submission" date="2020-06" db="EMBL/GenBank/DDBJ databases">
        <authorList>
            <person name="Li R."/>
            <person name="Bekaert M."/>
        </authorList>
    </citation>
    <scope>NUCLEOTIDE SEQUENCE [LARGE SCALE GENOMIC DNA]</scope>
    <source>
        <strain evidence="3">wild</strain>
    </source>
</reference>
<feature type="compositionally biased region" description="Basic and acidic residues" evidence="1">
    <location>
        <begin position="210"/>
        <end position="227"/>
    </location>
</feature>
<name>A0A6J8CHK1_MYTCO</name>
<gene>
    <name evidence="2" type="ORF">MCOR_29702</name>
</gene>